<dbReference type="SMART" id="SM00421">
    <property type="entry name" value="HTH_LUXR"/>
    <property type="match status" value="1"/>
</dbReference>
<accession>A0A1N7K6G8</accession>
<dbReference type="Proteomes" id="UP000186684">
    <property type="component" value="Unassembled WGS sequence"/>
</dbReference>
<evidence type="ECO:0000259" key="1">
    <source>
        <dbReference type="SMART" id="SM00421"/>
    </source>
</evidence>
<dbReference type="InterPro" id="IPR036388">
    <property type="entry name" value="WH-like_DNA-bd_sf"/>
</dbReference>
<dbReference type="InterPro" id="IPR016032">
    <property type="entry name" value="Sig_transdc_resp-reg_C-effctor"/>
</dbReference>
<name>A0A1N7K6G8_9RHOB</name>
<evidence type="ECO:0000313" key="2">
    <source>
        <dbReference type="EMBL" id="SIS57169.1"/>
    </source>
</evidence>
<dbReference type="GO" id="GO:0003677">
    <property type="term" value="F:DNA binding"/>
    <property type="evidence" value="ECO:0007669"/>
    <property type="project" value="InterPro"/>
</dbReference>
<sequence>MGTIAHGEAHEPMYAGRMDEIMITPDELSDLIGLVYDSAFEAQQWKSLIDRIAQLFPGIGAIVYGIDGEMMLPEYASTDLPQFIVEPVRMDLGLIDNVLPHEAWRALPNGFVSRTKKFMDEATFVQSGLYRKLLNPAGFRHVIHIKLDARGQRSAVIGFAIPNDPVTETRIHDALFKTLKLLSPHAVRALQLARALTLAKRSAQVCSGFLDGIILPMLVADAHGQFLFGNGAGRRVLERGTPLSVEAGGRLVLDDPEDSRQLRRKIADIDRDLTPGGMRIITDPAPISLSITPFRASMRDASAIDRHLLNEERMFAIFIGQTDVDAISTALLEDVFDLTSREAEVCKGLMLGASASDLADVSGRSLKTIRNQIQIIYEKVGVSSNVALIDALSVFRTVGTMFEDGGGRDNPKPLSLPFAQ</sequence>
<organism evidence="2 3">
    <name type="scientific">Roseivivax lentus</name>
    <dbReference type="NCBI Taxonomy" id="633194"/>
    <lineage>
        <taxon>Bacteria</taxon>
        <taxon>Pseudomonadati</taxon>
        <taxon>Pseudomonadota</taxon>
        <taxon>Alphaproteobacteria</taxon>
        <taxon>Rhodobacterales</taxon>
        <taxon>Roseobacteraceae</taxon>
        <taxon>Roseivivax</taxon>
    </lineage>
</organism>
<gene>
    <name evidence="2" type="ORF">SAMN05421759_101493</name>
</gene>
<dbReference type="STRING" id="633194.SAMN05421759_101493"/>
<protein>
    <submittedName>
        <fullName evidence="2">Transcriptional regulator, LuxR family</fullName>
    </submittedName>
</protein>
<dbReference type="AlphaFoldDB" id="A0A1N7K6G8"/>
<dbReference type="InterPro" id="IPR000792">
    <property type="entry name" value="Tscrpt_reg_LuxR_C"/>
</dbReference>
<dbReference type="EMBL" id="FTOQ01000001">
    <property type="protein sequence ID" value="SIS57169.1"/>
    <property type="molecule type" value="Genomic_DNA"/>
</dbReference>
<feature type="domain" description="HTH luxR-type" evidence="1">
    <location>
        <begin position="335"/>
        <end position="392"/>
    </location>
</feature>
<proteinExistence type="predicted"/>
<dbReference type="GO" id="GO:0006355">
    <property type="term" value="P:regulation of DNA-templated transcription"/>
    <property type="evidence" value="ECO:0007669"/>
    <property type="project" value="InterPro"/>
</dbReference>
<dbReference type="Gene3D" id="1.10.10.10">
    <property type="entry name" value="Winged helix-like DNA-binding domain superfamily/Winged helix DNA-binding domain"/>
    <property type="match status" value="1"/>
</dbReference>
<reference evidence="3" key="1">
    <citation type="submission" date="2017-01" db="EMBL/GenBank/DDBJ databases">
        <authorList>
            <person name="Varghese N."/>
            <person name="Submissions S."/>
        </authorList>
    </citation>
    <scope>NUCLEOTIDE SEQUENCE [LARGE SCALE GENOMIC DNA]</scope>
    <source>
        <strain evidence="3">DSM 29430</strain>
    </source>
</reference>
<evidence type="ECO:0000313" key="3">
    <source>
        <dbReference type="Proteomes" id="UP000186684"/>
    </source>
</evidence>
<keyword evidence="3" id="KW-1185">Reference proteome</keyword>
<dbReference type="SUPFAM" id="SSF46894">
    <property type="entry name" value="C-terminal effector domain of the bipartite response regulators"/>
    <property type="match status" value="1"/>
</dbReference>